<evidence type="ECO:0000313" key="10">
    <source>
        <dbReference type="Proteomes" id="UP000198281"/>
    </source>
</evidence>
<organism evidence="9 10">
    <name type="scientific">Edaphosphingomonas laterariae</name>
    <dbReference type="NCBI Taxonomy" id="861865"/>
    <lineage>
        <taxon>Bacteria</taxon>
        <taxon>Pseudomonadati</taxon>
        <taxon>Pseudomonadota</taxon>
        <taxon>Alphaproteobacteria</taxon>
        <taxon>Sphingomonadales</taxon>
        <taxon>Rhizorhabdaceae</taxon>
        <taxon>Edaphosphingomonas</taxon>
    </lineage>
</organism>
<dbReference type="Gene3D" id="3.40.309.10">
    <property type="entry name" value="Aldehyde Dehydrogenase, Chain A, domain 2"/>
    <property type="match status" value="1"/>
</dbReference>
<evidence type="ECO:0000259" key="8">
    <source>
        <dbReference type="Pfam" id="PF00171"/>
    </source>
</evidence>
<dbReference type="UniPathway" id="UPA00098">
    <property type="reaction ID" value="UER00360"/>
</dbReference>
<dbReference type="InterPro" id="IPR016162">
    <property type="entry name" value="Ald_DH_N"/>
</dbReference>
<feature type="domain" description="Aldehyde dehydrogenase" evidence="8">
    <location>
        <begin position="24"/>
        <end position="285"/>
    </location>
</feature>
<comment type="pathway">
    <text evidence="1 7">Amino-acid biosynthesis; L-proline biosynthesis; L-glutamate 5-semialdehyde from L-glutamate: step 2/2.</text>
</comment>
<keyword evidence="7" id="KW-0963">Cytoplasm</keyword>
<dbReference type="GO" id="GO:0004350">
    <property type="term" value="F:glutamate-5-semialdehyde dehydrogenase activity"/>
    <property type="evidence" value="ECO:0007669"/>
    <property type="project" value="UniProtKB-UniRule"/>
</dbReference>
<protein>
    <recommendedName>
        <fullName evidence="7">Gamma-glutamyl phosphate reductase</fullName>
        <shortName evidence="7">GPR</shortName>
        <ecNumber evidence="7">1.2.1.41</ecNumber>
    </recommendedName>
    <alternativeName>
        <fullName evidence="7">Glutamate-5-semialdehyde dehydrogenase</fullName>
    </alternativeName>
    <alternativeName>
        <fullName evidence="7">Glutamyl-gamma-semialdehyde dehydrogenase</fullName>
        <shortName evidence="7">GSA dehydrogenase</shortName>
    </alternativeName>
</protein>
<evidence type="ECO:0000313" key="9">
    <source>
        <dbReference type="EMBL" id="SNS49407.1"/>
    </source>
</evidence>
<comment type="function">
    <text evidence="7">Catalyzes the NADPH-dependent reduction of L-glutamate 5-phosphate into L-glutamate 5-semialdehyde and phosphate. The product spontaneously undergoes cyclization to form 1-pyrroline-5-carboxylate.</text>
</comment>
<dbReference type="InterPro" id="IPR016161">
    <property type="entry name" value="Ald_DH/histidinol_DH"/>
</dbReference>
<comment type="subcellular location">
    <subcellularLocation>
        <location evidence="7">Cytoplasm</location>
    </subcellularLocation>
</comment>
<sequence length="428" mass="44036">MTSAAPAPSVPAVDADALIFDMGRRARAAAAVLARTPTGVKADALRAAAAALRTGEAAILAANAADMARGQANGLSPAMLDRLKLDPARLAGIAAGLEAVAGLDDPVGKVMDVATRPNGLELSRVRVPLGVIGIIYESRPNVTADAGALSLMAGNAAILRGGSEAIESSRAIHAALLEGLRAAGLPEDAIQLVPVTDRAAVGAMLKATGLIDIIVPRGGKSLVARVQSEARVPVLAHLDGINHTYIDGAADPAKAAALAVNAKMRRTGVCGATETLLVDRAFADPRPILANLLDAGCELRGTSEIQSLDPRILPAGEEDWDTEYLDGICSIKFVDGVGEAISHIADHASHHTDAIVTEDAEVAERFLAEVDSAIVMWNASTQFADGGEFGLGAEIGISTGRLHARGPVALEGLTTYKWVVRGTGQTRP</sequence>
<dbReference type="SUPFAM" id="SSF53720">
    <property type="entry name" value="ALDH-like"/>
    <property type="match status" value="1"/>
</dbReference>
<dbReference type="CDD" id="cd07079">
    <property type="entry name" value="ALDH_F18-19_ProA-GPR"/>
    <property type="match status" value="1"/>
</dbReference>
<evidence type="ECO:0000256" key="5">
    <source>
        <dbReference type="ARBA" id="ARBA00023002"/>
    </source>
</evidence>
<dbReference type="NCBIfam" id="NF001221">
    <property type="entry name" value="PRK00197.1"/>
    <property type="match status" value="1"/>
</dbReference>
<dbReference type="InterPro" id="IPR012134">
    <property type="entry name" value="Glu-5-SA_DH"/>
</dbReference>
<dbReference type="Gene3D" id="3.40.605.10">
    <property type="entry name" value="Aldehyde Dehydrogenase, Chain A, domain 1"/>
    <property type="match status" value="1"/>
</dbReference>
<dbReference type="EC" id="1.2.1.41" evidence="7"/>
<dbReference type="PANTHER" id="PTHR11063:SF8">
    <property type="entry name" value="DELTA-1-PYRROLINE-5-CARBOXYLATE SYNTHASE"/>
    <property type="match status" value="1"/>
</dbReference>
<accession>A0A239EXT7</accession>
<comment type="catalytic activity">
    <reaction evidence="6 7">
        <text>L-glutamate 5-semialdehyde + phosphate + NADP(+) = L-glutamyl 5-phosphate + NADPH + H(+)</text>
        <dbReference type="Rhea" id="RHEA:19541"/>
        <dbReference type="ChEBI" id="CHEBI:15378"/>
        <dbReference type="ChEBI" id="CHEBI:43474"/>
        <dbReference type="ChEBI" id="CHEBI:57783"/>
        <dbReference type="ChEBI" id="CHEBI:58066"/>
        <dbReference type="ChEBI" id="CHEBI:58274"/>
        <dbReference type="ChEBI" id="CHEBI:58349"/>
        <dbReference type="EC" id="1.2.1.41"/>
    </reaction>
</comment>
<name>A0A239EXT7_9SPHN</name>
<gene>
    <name evidence="7" type="primary">proA</name>
    <name evidence="9" type="ORF">SAMN06295912_107162</name>
</gene>
<keyword evidence="5 7" id="KW-0560">Oxidoreductase</keyword>
<dbReference type="Pfam" id="PF00171">
    <property type="entry name" value="Aldedh"/>
    <property type="match status" value="1"/>
</dbReference>
<evidence type="ECO:0000256" key="7">
    <source>
        <dbReference type="HAMAP-Rule" id="MF_00412"/>
    </source>
</evidence>
<evidence type="ECO:0000256" key="4">
    <source>
        <dbReference type="ARBA" id="ARBA00022857"/>
    </source>
</evidence>
<keyword evidence="4 7" id="KW-0521">NADP</keyword>
<dbReference type="HAMAP" id="MF_00412">
    <property type="entry name" value="ProA"/>
    <property type="match status" value="1"/>
</dbReference>
<dbReference type="InterPro" id="IPR015590">
    <property type="entry name" value="Aldehyde_DH_dom"/>
</dbReference>
<proteinExistence type="inferred from homology"/>
<dbReference type="InterPro" id="IPR016163">
    <property type="entry name" value="Ald_DH_C"/>
</dbReference>
<evidence type="ECO:0000256" key="6">
    <source>
        <dbReference type="ARBA" id="ARBA00049024"/>
    </source>
</evidence>
<reference evidence="10" key="1">
    <citation type="submission" date="2017-06" db="EMBL/GenBank/DDBJ databases">
        <authorList>
            <person name="Varghese N."/>
            <person name="Submissions S."/>
        </authorList>
    </citation>
    <scope>NUCLEOTIDE SEQUENCE [LARGE SCALE GENOMIC DNA]</scope>
    <source>
        <strain evidence="10">LNB2</strain>
    </source>
</reference>
<keyword evidence="3 7" id="KW-0641">Proline biosynthesis</keyword>
<dbReference type="GO" id="GO:0005737">
    <property type="term" value="C:cytoplasm"/>
    <property type="evidence" value="ECO:0007669"/>
    <property type="project" value="UniProtKB-SubCell"/>
</dbReference>
<dbReference type="GO" id="GO:0050661">
    <property type="term" value="F:NADP binding"/>
    <property type="evidence" value="ECO:0007669"/>
    <property type="project" value="InterPro"/>
</dbReference>
<evidence type="ECO:0000256" key="2">
    <source>
        <dbReference type="ARBA" id="ARBA00022605"/>
    </source>
</evidence>
<keyword evidence="10" id="KW-1185">Reference proteome</keyword>
<keyword evidence="2 7" id="KW-0028">Amino-acid biosynthesis</keyword>
<dbReference type="RefSeq" id="WP_089219269.1">
    <property type="nucleotide sequence ID" value="NZ_FZOS01000007.1"/>
</dbReference>
<dbReference type="AlphaFoldDB" id="A0A239EXT7"/>
<dbReference type="InterPro" id="IPR000965">
    <property type="entry name" value="GPR_dom"/>
</dbReference>
<dbReference type="NCBIfam" id="TIGR00407">
    <property type="entry name" value="proA"/>
    <property type="match status" value="1"/>
</dbReference>
<evidence type="ECO:0000256" key="1">
    <source>
        <dbReference type="ARBA" id="ARBA00004985"/>
    </source>
</evidence>
<dbReference type="Proteomes" id="UP000198281">
    <property type="component" value="Unassembled WGS sequence"/>
</dbReference>
<dbReference type="EMBL" id="FZOS01000007">
    <property type="protein sequence ID" value="SNS49407.1"/>
    <property type="molecule type" value="Genomic_DNA"/>
</dbReference>
<dbReference type="PIRSF" id="PIRSF000151">
    <property type="entry name" value="GPR"/>
    <property type="match status" value="1"/>
</dbReference>
<dbReference type="GO" id="GO:0055129">
    <property type="term" value="P:L-proline biosynthetic process"/>
    <property type="evidence" value="ECO:0007669"/>
    <property type="project" value="UniProtKB-UniRule"/>
</dbReference>
<dbReference type="OrthoDB" id="9809970at2"/>
<comment type="similarity">
    <text evidence="7">Belongs to the gamma-glutamyl phosphate reductase family.</text>
</comment>
<evidence type="ECO:0000256" key="3">
    <source>
        <dbReference type="ARBA" id="ARBA00022650"/>
    </source>
</evidence>
<dbReference type="PANTHER" id="PTHR11063">
    <property type="entry name" value="GLUTAMATE SEMIALDEHYDE DEHYDROGENASE"/>
    <property type="match status" value="1"/>
</dbReference>